<keyword evidence="4" id="KW-1185">Reference proteome</keyword>
<dbReference type="SMART" id="SM00530">
    <property type="entry name" value="HTH_XRE"/>
    <property type="match status" value="1"/>
</dbReference>
<protein>
    <submittedName>
        <fullName evidence="3">Toxin antitoxin system, Antitoxin component</fullName>
    </submittedName>
</protein>
<dbReference type="PROSITE" id="PS50943">
    <property type="entry name" value="HTH_CROC1"/>
    <property type="match status" value="1"/>
</dbReference>
<dbReference type="InterPro" id="IPR001387">
    <property type="entry name" value="Cro/C1-type_HTH"/>
</dbReference>
<reference evidence="3 4" key="1">
    <citation type="journal article" date="2015" name="Genome Announc.">
        <title>Expanding the biotechnology potential of lactobacilli through comparative genomics of 213 strains and associated genera.</title>
        <authorList>
            <person name="Sun Z."/>
            <person name="Harris H.M."/>
            <person name="McCann A."/>
            <person name="Guo C."/>
            <person name="Argimon S."/>
            <person name="Zhang W."/>
            <person name="Yang X."/>
            <person name="Jeffery I.B."/>
            <person name="Cooney J.C."/>
            <person name="Kagawa T.F."/>
            <person name="Liu W."/>
            <person name="Song Y."/>
            <person name="Salvetti E."/>
            <person name="Wrobel A."/>
            <person name="Rasinkangas P."/>
            <person name="Parkhill J."/>
            <person name="Rea M.C."/>
            <person name="O'Sullivan O."/>
            <person name="Ritari J."/>
            <person name="Douillard F.P."/>
            <person name="Paul Ross R."/>
            <person name="Yang R."/>
            <person name="Briner A.E."/>
            <person name="Felis G.E."/>
            <person name="de Vos W.M."/>
            <person name="Barrangou R."/>
            <person name="Klaenhammer T.R."/>
            <person name="Caufield P.W."/>
            <person name="Cui Y."/>
            <person name="Zhang H."/>
            <person name="O'Toole P.W."/>
        </authorList>
    </citation>
    <scope>NUCLEOTIDE SEQUENCE [LARGE SCALE GENOMIC DNA]</scope>
    <source>
        <strain evidence="3 4">DSM 16982</strain>
    </source>
</reference>
<dbReference type="EMBL" id="AZFV01000022">
    <property type="protein sequence ID" value="KRM15460.1"/>
    <property type="molecule type" value="Genomic_DNA"/>
</dbReference>
<keyword evidence="1" id="KW-0238">DNA-binding</keyword>
<comment type="caution">
    <text evidence="3">The sequence shown here is derived from an EMBL/GenBank/DDBJ whole genome shotgun (WGS) entry which is preliminary data.</text>
</comment>
<dbReference type="InterPro" id="IPR010982">
    <property type="entry name" value="Lambda_DNA-bd_dom_sf"/>
</dbReference>
<evidence type="ECO:0000259" key="2">
    <source>
        <dbReference type="PROSITE" id="PS50943"/>
    </source>
</evidence>
<dbReference type="Proteomes" id="UP000051302">
    <property type="component" value="Unassembled WGS sequence"/>
</dbReference>
<dbReference type="SUPFAM" id="SSF47413">
    <property type="entry name" value="lambda repressor-like DNA-binding domains"/>
    <property type="match status" value="1"/>
</dbReference>
<organism evidence="3 4">
    <name type="scientific">Companilactobacillus nantensis DSM 16982</name>
    <dbReference type="NCBI Taxonomy" id="1423774"/>
    <lineage>
        <taxon>Bacteria</taxon>
        <taxon>Bacillati</taxon>
        <taxon>Bacillota</taxon>
        <taxon>Bacilli</taxon>
        <taxon>Lactobacillales</taxon>
        <taxon>Lactobacillaceae</taxon>
        <taxon>Companilactobacillus</taxon>
    </lineage>
</organism>
<dbReference type="PANTHER" id="PTHR36924">
    <property type="entry name" value="ANTITOXIN HIGA-1"/>
    <property type="match status" value="1"/>
</dbReference>
<evidence type="ECO:0000313" key="4">
    <source>
        <dbReference type="Proteomes" id="UP000051302"/>
    </source>
</evidence>
<proteinExistence type="predicted"/>
<dbReference type="STRING" id="1423774.FD31_GL001174"/>
<dbReference type="Pfam" id="PF01381">
    <property type="entry name" value="HTH_3"/>
    <property type="match status" value="1"/>
</dbReference>
<accession>A0A0R1WGT2</accession>
<dbReference type="PATRIC" id="fig|1423774.3.peg.1221"/>
<dbReference type="Gene3D" id="1.10.260.40">
    <property type="entry name" value="lambda repressor-like DNA-binding domains"/>
    <property type="match status" value="1"/>
</dbReference>
<evidence type="ECO:0000256" key="1">
    <source>
        <dbReference type="ARBA" id="ARBA00023125"/>
    </source>
</evidence>
<sequence>MRKISNENLIAFHPGYYIKKYLDDQNMNQRELADRLNTNEKTVSQLINGKIDLDNRLITGLALVLGTSESVWKNLNDKYLATKNQIEEQNQLEEEKTVQRQLDYKYWTNLGVVQPTNNADKKVFELRKFFHISNLKVLENKDFLVQYKMAVSEITDKNVINSNAWVQTALNMGELEDAAPINLESLKKSLPEIRKMALDAPTVFLPKLKQILGESGVAFVVIPNLRSCGINGAVKWLGKDKVLLAMNDCSKYTDIFWFTFFHEIRHVFQQKKGHIILSTEKNIGLNSALDLEALEKDADEFAKSYLIGKIQYNEFVAKGDFSKRAIEEFSKENQISSGIAVGQLQRDKYIPVNRLNNLRQKYSFAADKSR</sequence>
<dbReference type="CDD" id="cd00093">
    <property type="entry name" value="HTH_XRE"/>
    <property type="match status" value="1"/>
</dbReference>
<dbReference type="GO" id="GO:0003677">
    <property type="term" value="F:DNA binding"/>
    <property type="evidence" value="ECO:0007669"/>
    <property type="project" value="UniProtKB-KW"/>
</dbReference>
<feature type="domain" description="HTH cro/C1-type" evidence="2">
    <location>
        <begin position="18"/>
        <end position="72"/>
    </location>
</feature>
<name>A0A0R1WGT2_9LACO</name>
<dbReference type="RefSeq" id="WP_057892592.1">
    <property type="nucleotide sequence ID" value="NZ_AZFV01000022.1"/>
</dbReference>
<evidence type="ECO:0000313" key="3">
    <source>
        <dbReference type="EMBL" id="KRM15460.1"/>
    </source>
</evidence>
<dbReference type="PANTHER" id="PTHR36924:SF1">
    <property type="entry name" value="ANTITOXIN HIGA-1"/>
    <property type="match status" value="1"/>
</dbReference>
<dbReference type="InterPro" id="IPR013430">
    <property type="entry name" value="Toxin_antidote_HigA"/>
</dbReference>
<gene>
    <name evidence="3" type="ORF">FD31_GL001174</name>
</gene>
<dbReference type="AlphaFoldDB" id="A0A0R1WGT2"/>